<feature type="modified residue" description="N6-(pyridoxal phosphate)lysine" evidence="4">
    <location>
        <position position="273"/>
    </location>
</feature>
<comment type="similarity">
    <text evidence="4">Belongs to the class-V pyridoxal-phosphate-dependent aminotransferase family. MOCOS subfamily.</text>
</comment>
<dbReference type="Pfam" id="PF00266">
    <property type="entry name" value="Aminotran_5"/>
    <property type="match status" value="2"/>
</dbReference>
<comment type="caution">
    <text evidence="6">The sequence shown here is derived from an EMBL/GenBank/DDBJ whole genome shotgun (WGS) entry which is preliminary data.</text>
</comment>
<dbReference type="SUPFAM" id="SSF141673">
    <property type="entry name" value="MOSC N-terminal domain-like"/>
    <property type="match status" value="1"/>
</dbReference>
<dbReference type="GO" id="GO:0030170">
    <property type="term" value="F:pyridoxal phosphate binding"/>
    <property type="evidence" value="ECO:0007669"/>
    <property type="project" value="UniProtKB-UniRule"/>
</dbReference>
<name>A0AAD9V5X7_ACRCE</name>
<evidence type="ECO:0000313" key="7">
    <source>
        <dbReference type="Proteomes" id="UP001249851"/>
    </source>
</evidence>
<dbReference type="GO" id="GO:0008265">
    <property type="term" value="F:molybdenum cofactor sulfurtransferase activity"/>
    <property type="evidence" value="ECO:0007669"/>
    <property type="project" value="UniProtKB-UniRule"/>
</dbReference>
<dbReference type="GO" id="GO:0006777">
    <property type="term" value="P:Mo-molybdopterin cofactor biosynthetic process"/>
    <property type="evidence" value="ECO:0007669"/>
    <property type="project" value="UniProtKB-UniRule"/>
</dbReference>
<gene>
    <name evidence="6" type="ORF">P5673_014115</name>
</gene>
<dbReference type="InterPro" id="IPR028886">
    <property type="entry name" value="MoCo_sulfurase"/>
</dbReference>
<dbReference type="GO" id="GO:0030151">
    <property type="term" value="F:molybdenum ion binding"/>
    <property type="evidence" value="ECO:0007669"/>
    <property type="project" value="UniProtKB-UniRule"/>
</dbReference>
<evidence type="ECO:0000256" key="2">
    <source>
        <dbReference type="ARBA" id="ARBA00022898"/>
    </source>
</evidence>
<dbReference type="EC" id="2.8.1.9" evidence="4"/>
<dbReference type="PROSITE" id="PS51340">
    <property type="entry name" value="MOSC"/>
    <property type="match status" value="1"/>
</dbReference>
<reference evidence="6" key="2">
    <citation type="journal article" date="2023" name="Science">
        <title>Genomic signatures of disease resistance in endangered staghorn corals.</title>
        <authorList>
            <person name="Vollmer S.V."/>
            <person name="Selwyn J.D."/>
            <person name="Despard B.A."/>
            <person name="Roesel C.L."/>
        </authorList>
    </citation>
    <scope>NUCLEOTIDE SEQUENCE</scope>
    <source>
        <strain evidence="6">K2</strain>
    </source>
</reference>
<keyword evidence="2 4" id="KW-0663">Pyridoxal phosphate</keyword>
<dbReference type="PANTHER" id="PTHR14237:SF80">
    <property type="entry name" value="MOLYBDENUM COFACTOR SULFURASE"/>
    <property type="match status" value="1"/>
</dbReference>
<protein>
    <recommendedName>
        <fullName evidence="4">Molybdenum cofactor sulfurase</fullName>
        <shortName evidence="4">MCS</shortName>
        <shortName evidence="4">MOS</shortName>
        <shortName evidence="4">MoCo sulfurase</shortName>
        <ecNumber evidence="4">2.8.1.9</ecNumber>
    </recommendedName>
    <alternativeName>
        <fullName evidence="4">Molybdenum cofactor sulfurtransferase</fullName>
    </alternativeName>
</protein>
<dbReference type="SUPFAM" id="SSF53383">
    <property type="entry name" value="PLP-dependent transferases"/>
    <property type="match status" value="1"/>
</dbReference>
<feature type="domain" description="MOSC" evidence="5">
    <location>
        <begin position="725"/>
        <end position="905"/>
    </location>
</feature>
<dbReference type="InterPro" id="IPR005302">
    <property type="entry name" value="MoCF_Sase_C"/>
</dbReference>
<comment type="function">
    <text evidence="4">Sulfurates the molybdenum cofactor. Sulfation of molybdenum is essential for xanthine dehydrogenase (XDH) and aldehyde oxidase (ADO) enzymes in which molybdenum cofactor is liganded by 1 oxygen and 1 sulfur atom in active form.</text>
</comment>
<dbReference type="InterPro" id="IPR005303">
    <property type="entry name" value="MOCOS_middle"/>
</dbReference>
<organism evidence="6 7">
    <name type="scientific">Acropora cervicornis</name>
    <name type="common">Staghorn coral</name>
    <dbReference type="NCBI Taxonomy" id="6130"/>
    <lineage>
        <taxon>Eukaryota</taxon>
        <taxon>Metazoa</taxon>
        <taxon>Cnidaria</taxon>
        <taxon>Anthozoa</taxon>
        <taxon>Hexacorallia</taxon>
        <taxon>Scleractinia</taxon>
        <taxon>Astrocoeniina</taxon>
        <taxon>Acroporidae</taxon>
        <taxon>Acropora</taxon>
    </lineage>
</organism>
<comment type="cofactor">
    <cofactor evidence="4">
        <name>pyridoxal 5'-phosphate</name>
        <dbReference type="ChEBI" id="CHEBI:597326"/>
    </cofactor>
</comment>
<comment type="catalytic activity">
    <reaction evidence="4">
        <text>Mo-molybdopterin + L-cysteine + AH2 = thio-Mo-molybdopterin + L-alanine + A + H2O</text>
        <dbReference type="Rhea" id="RHEA:42636"/>
        <dbReference type="ChEBI" id="CHEBI:13193"/>
        <dbReference type="ChEBI" id="CHEBI:15377"/>
        <dbReference type="ChEBI" id="CHEBI:17499"/>
        <dbReference type="ChEBI" id="CHEBI:35235"/>
        <dbReference type="ChEBI" id="CHEBI:57972"/>
        <dbReference type="ChEBI" id="CHEBI:71302"/>
        <dbReference type="ChEBI" id="CHEBI:82685"/>
        <dbReference type="EC" id="2.8.1.9"/>
    </reaction>
</comment>
<dbReference type="EMBL" id="JARQWQ010000028">
    <property type="protein sequence ID" value="KAK2562458.1"/>
    <property type="molecule type" value="Genomic_DNA"/>
</dbReference>
<accession>A0AAD9V5X7</accession>
<evidence type="ECO:0000256" key="1">
    <source>
        <dbReference type="ARBA" id="ARBA00022679"/>
    </source>
</evidence>
<dbReference type="PANTHER" id="PTHR14237">
    <property type="entry name" value="MOLYBDOPTERIN COFACTOR SULFURASE MOSC"/>
    <property type="match status" value="1"/>
</dbReference>
<feature type="active site" evidence="4">
    <location>
        <position position="433"/>
    </location>
</feature>
<dbReference type="HAMAP" id="MF_03050">
    <property type="entry name" value="MOCOS"/>
    <property type="match status" value="1"/>
</dbReference>
<dbReference type="InterPro" id="IPR015421">
    <property type="entry name" value="PyrdxlP-dep_Trfase_major"/>
</dbReference>
<proteinExistence type="inferred from homology"/>
<evidence type="ECO:0000256" key="4">
    <source>
        <dbReference type="HAMAP-Rule" id="MF_03050"/>
    </source>
</evidence>
<dbReference type="AlphaFoldDB" id="A0AAD9V5X7"/>
<dbReference type="Pfam" id="PF03476">
    <property type="entry name" value="MOSC_N"/>
    <property type="match status" value="1"/>
</dbReference>
<dbReference type="InterPro" id="IPR000192">
    <property type="entry name" value="Aminotrans_V_dom"/>
</dbReference>
<evidence type="ECO:0000259" key="5">
    <source>
        <dbReference type="PROSITE" id="PS51340"/>
    </source>
</evidence>
<keyword evidence="1 4" id="KW-0808">Transferase</keyword>
<sequence>MDKLFDENEFLTSFGDRYGYSGEISGIRKEEFGRFEGVTYLDHVGATQYPQSIMKNICHDFTNNVYGNPHSSNPSSQLTNDFIEQVRGRVLSFFNTNSENYTVIFTSGATDALRLLADTFSWQGSGSDGKCHRSCFCYLEDNHTSVVGIRGKAVHSGANIVCLNESNMLNLNEHSPLKLSCNNYSPKKECFNELMEGNQEDCCYSLFAYPAMCNFSGTKYPLEWISKVQKGILNQCCPSCRWFVVLDAASFVSTSPLDLTSYTADFVPISFYKMFGFPTGLGALIVRNSSSLVMRKTYYGGGTVQATISSEMFYVFRENPAEKFEDGTLPFLDIIALNHAFDAFEKLTGSMNAVLNHTFSLALYTYNNMCAMKHVSGKPLCKIYCKTGFKDVTAQGPIINFNLLRTNGTFIGYSEVEKMASLYNIHLRTGCFCNVGACKEFLNLSNEQIKKNLSAGHVCGDNVDLIDGKPTGSVRISFGYMSNFDDAKTFLRFLVECFLEPASSVVSAVGRCDISSGVDQSRHFRSEETEDLTLMSLSRNLLQMQHQSNDTGSNFCRECDNRPSNLLSDLATKPFVNGDSKTDLNELRKNNSSLLYCGLRLEQICLYPIKSCAAFKVDEWEVGDRGFVYDRQWMIISDSGICLTQKQEPQLCLIKPKVDLANGVLIVTAPGLSKLVLPLSLSSTKKMGKNEASLCHSKVCGDKISAMDCGEEAACWVSEFLNRKCRLIQHHKQDGRISKLGEPKEGNSGRHSWLSLANESQFLLITRSSSIEILINSTQAALVSKETASKENDDNMINRFRANLIVNGGKPFMEDEWKNIEIAKALIKSLSLDESWESRESQGKCNRCQMVCVDQDTGMRSVEPLKTLGKLRGSRMPFGIYLQHEVNNAGTQPVILHCGDEVRVCEE</sequence>
<dbReference type="InterPro" id="IPR015424">
    <property type="entry name" value="PyrdxlP-dep_Trfase"/>
</dbReference>
<dbReference type="Proteomes" id="UP001249851">
    <property type="component" value="Unassembled WGS sequence"/>
</dbReference>
<evidence type="ECO:0000313" key="6">
    <source>
        <dbReference type="EMBL" id="KAK2562458.1"/>
    </source>
</evidence>
<dbReference type="Pfam" id="PF03473">
    <property type="entry name" value="MOSC"/>
    <property type="match status" value="1"/>
</dbReference>
<keyword evidence="3 4" id="KW-0501">Molybdenum cofactor biosynthesis</keyword>
<reference evidence="6" key="1">
    <citation type="journal article" date="2023" name="G3 (Bethesda)">
        <title>Whole genome assembly and annotation of the endangered Caribbean coral Acropora cervicornis.</title>
        <authorList>
            <person name="Selwyn J.D."/>
            <person name="Vollmer S.V."/>
        </authorList>
    </citation>
    <scope>NUCLEOTIDE SEQUENCE</scope>
    <source>
        <strain evidence="6">K2</strain>
    </source>
</reference>
<keyword evidence="7" id="KW-1185">Reference proteome</keyword>
<dbReference type="Gene3D" id="3.40.640.10">
    <property type="entry name" value="Type I PLP-dependent aspartate aminotransferase-like (Major domain)"/>
    <property type="match status" value="1"/>
</dbReference>
<dbReference type="GO" id="GO:0016829">
    <property type="term" value="F:lyase activity"/>
    <property type="evidence" value="ECO:0007669"/>
    <property type="project" value="UniProtKB-UniRule"/>
</dbReference>
<evidence type="ECO:0000256" key="3">
    <source>
        <dbReference type="ARBA" id="ARBA00023150"/>
    </source>
</evidence>